<evidence type="ECO:0000259" key="8">
    <source>
        <dbReference type="Pfam" id="PF06808"/>
    </source>
</evidence>
<keyword evidence="3 7" id="KW-0997">Cell inner membrane</keyword>
<evidence type="ECO:0000313" key="9">
    <source>
        <dbReference type="EMBL" id="SFI90140.1"/>
    </source>
</evidence>
<dbReference type="PIRSF" id="PIRSF006066">
    <property type="entry name" value="HI0050"/>
    <property type="match status" value="1"/>
</dbReference>
<dbReference type="NCBIfam" id="TIGR00786">
    <property type="entry name" value="dctM"/>
    <property type="match status" value="1"/>
</dbReference>
<dbReference type="GO" id="GO:0022857">
    <property type="term" value="F:transmembrane transporter activity"/>
    <property type="evidence" value="ECO:0007669"/>
    <property type="project" value="UniProtKB-UniRule"/>
</dbReference>
<dbReference type="OrthoDB" id="8043430at2"/>
<feature type="transmembrane region" description="Helical" evidence="7">
    <location>
        <begin position="356"/>
        <end position="381"/>
    </location>
</feature>
<feature type="transmembrane region" description="Helical" evidence="7">
    <location>
        <begin position="333"/>
        <end position="350"/>
    </location>
</feature>
<comment type="similarity">
    <text evidence="7">Belongs to the TRAP transporter large permease family.</text>
</comment>
<protein>
    <recommendedName>
        <fullName evidence="7">TRAP transporter large permease protein</fullName>
    </recommendedName>
</protein>
<name>A0A1I3M031_9HYPH</name>
<keyword evidence="7" id="KW-0813">Transport</keyword>
<keyword evidence="5 7" id="KW-1133">Transmembrane helix</keyword>
<feature type="transmembrane region" description="Helical" evidence="7">
    <location>
        <begin position="393"/>
        <end position="414"/>
    </location>
</feature>
<evidence type="ECO:0000256" key="5">
    <source>
        <dbReference type="ARBA" id="ARBA00022989"/>
    </source>
</evidence>
<organism evidence="9 10">
    <name type="scientific">Aquamicrobium aerolatum DSM 21857</name>
    <dbReference type="NCBI Taxonomy" id="1121003"/>
    <lineage>
        <taxon>Bacteria</taxon>
        <taxon>Pseudomonadati</taxon>
        <taxon>Pseudomonadota</taxon>
        <taxon>Alphaproteobacteria</taxon>
        <taxon>Hyphomicrobiales</taxon>
        <taxon>Phyllobacteriaceae</taxon>
        <taxon>Aerobium</taxon>
    </lineage>
</organism>
<dbReference type="PANTHER" id="PTHR33362:SF5">
    <property type="entry name" value="C4-DICARBOXYLATE TRAP TRANSPORTER LARGE PERMEASE PROTEIN DCTM"/>
    <property type="match status" value="1"/>
</dbReference>
<keyword evidence="4 7" id="KW-0812">Transmembrane</keyword>
<evidence type="ECO:0000256" key="7">
    <source>
        <dbReference type="RuleBase" id="RU369079"/>
    </source>
</evidence>
<feature type="transmembrane region" description="Helical" evidence="7">
    <location>
        <begin position="7"/>
        <end position="34"/>
    </location>
</feature>
<gene>
    <name evidence="9" type="ORF">SAMN03080618_01605</name>
</gene>
<dbReference type="AlphaFoldDB" id="A0A1I3M031"/>
<evidence type="ECO:0000256" key="4">
    <source>
        <dbReference type="ARBA" id="ARBA00022692"/>
    </source>
</evidence>
<dbReference type="Pfam" id="PF06808">
    <property type="entry name" value="DctM"/>
    <property type="match status" value="1"/>
</dbReference>
<dbReference type="InterPro" id="IPR004681">
    <property type="entry name" value="TRAP_DctM"/>
</dbReference>
<dbReference type="InterPro" id="IPR010656">
    <property type="entry name" value="DctM"/>
</dbReference>
<evidence type="ECO:0000313" key="10">
    <source>
        <dbReference type="Proteomes" id="UP000242763"/>
    </source>
</evidence>
<reference evidence="10" key="1">
    <citation type="submission" date="2016-10" db="EMBL/GenBank/DDBJ databases">
        <authorList>
            <person name="Varghese N."/>
            <person name="Submissions S."/>
        </authorList>
    </citation>
    <scope>NUCLEOTIDE SEQUENCE [LARGE SCALE GENOMIC DNA]</scope>
    <source>
        <strain evidence="10">DSM 21857</strain>
    </source>
</reference>
<dbReference type="PANTHER" id="PTHR33362">
    <property type="entry name" value="SIALIC ACID TRAP TRANSPORTER PERMEASE PROTEIN SIAT-RELATED"/>
    <property type="match status" value="1"/>
</dbReference>
<keyword evidence="10" id="KW-1185">Reference proteome</keyword>
<feature type="transmembrane region" description="Helical" evidence="7">
    <location>
        <begin position="277"/>
        <end position="297"/>
    </location>
</feature>
<dbReference type="EMBL" id="FORF01000008">
    <property type="protein sequence ID" value="SFI90140.1"/>
    <property type="molecule type" value="Genomic_DNA"/>
</dbReference>
<feature type="transmembrane region" description="Helical" evidence="7">
    <location>
        <begin position="170"/>
        <end position="196"/>
    </location>
</feature>
<dbReference type="RefSeq" id="WP_091521107.1">
    <property type="nucleotide sequence ID" value="NZ_FORF01000008.1"/>
</dbReference>
<evidence type="ECO:0000256" key="6">
    <source>
        <dbReference type="ARBA" id="ARBA00023136"/>
    </source>
</evidence>
<proteinExistence type="inferred from homology"/>
<dbReference type="STRING" id="1121003.SAMN03080618_01605"/>
<feature type="domain" description="TRAP C4-dicarboxylate transport system permease DctM subunit" evidence="8">
    <location>
        <begin position="6"/>
        <end position="417"/>
    </location>
</feature>
<evidence type="ECO:0000256" key="3">
    <source>
        <dbReference type="ARBA" id="ARBA00022519"/>
    </source>
</evidence>
<feature type="transmembrane region" description="Helical" evidence="7">
    <location>
        <begin position="46"/>
        <end position="70"/>
    </location>
</feature>
<feature type="transmembrane region" description="Helical" evidence="7">
    <location>
        <begin position="309"/>
        <end position="326"/>
    </location>
</feature>
<keyword evidence="2" id="KW-1003">Cell membrane</keyword>
<keyword evidence="6 7" id="KW-0472">Membrane</keyword>
<comment type="subcellular location">
    <subcellularLocation>
        <location evidence="1 7">Cell inner membrane</location>
        <topology evidence="1 7">Multi-pass membrane protein</topology>
    </subcellularLocation>
</comment>
<accession>A0A1I3M031</accession>
<evidence type="ECO:0000256" key="1">
    <source>
        <dbReference type="ARBA" id="ARBA00004429"/>
    </source>
</evidence>
<dbReference type="GO" id="GO:0005886">
    <property type="term" value="C:plasma membrane"/>
    <property type="evidence" value="ECO:0007669"/>
    <property type="project" value="UniProtKB-SubCell"/>
</dbReference>
<feature type="transmembrane region" description="Helical" evidence="7">
    <location>
        <begin position="242"/>
        <end position="265"/>
    </location>
</feature>
<comment type="subunit">
    <text evidence="7">The complex comprises the extracytoplasmic solute receptor protein and the two transmembrane proteins.</text>
</comment>
<evidence type="ECO:0000256" key="2">
    <source>
        <dbReference type="ARBA" id="ARBA00022475"/>
    </source>
</evidence>
<feature type="transmembrane region" description="Helical" evidence="7">
    <location>
        <begin position="135"/>
        <end position="158"/>
    </location>
</feature>
<sequence>MIAFTFVALMVLIFLAIPVAAVMGILALSLNFVFTDMPLWRALGEVSWGAFTEFTLLAIPLYILLGELFLRTGIAEQMYTALSKWVSWLPGGLMHANIASCTLFSATSGSSVATSATIGTLAIPQQKKYGYNERLFLGSIAAGGTLGILLPPSINMIIYGVLTNSSIPQLYLAAIVPGLLMAAIFALTILIQSSLFNEGEVKIHATWSERIASLKHLVPPLIICVVIIGSIYSGIATPTESAALGVLAVLALAALRGMLNVQVLLSAFENTMRTTGMIMLIIVFAYFLNFVLSGVGLSSSIKSFMNNLGLSPIWTLIAVIIFYVILGCFMETLSMMIATIPIVAPIIFAAGYDPIWFGVVVMILVELAMITPPIGINLYVVQSIRPRGGISDVIVGALPFVVAMFAMVALLILFPGMTRVFL</sequence>
<dbReference type="Proteomes" id="UP000242763">
    <property type="component" value="Unassembled WGS sequence"/>
</dbReference>
<feature type="transmembrane region" description="Helical" evidence="7">
    <location>
        <begin position="217"/>
        <end position="236"/>
    </location>
</feature>
<comment type="function">
    <text evidence="7">Part of the tripartite ATP-independent periplasmic (TRAP) transport system.</text>
</comment>